<dbReference type="RefSeq" id="WP_227777787.1">
    <property type="nucleotide sequence ID" value="NZ_BAABKX010000008.1"/>
</dbReference>
<dbReference type="InterPro" id="IPR017850">
    <property type="entry name" value="Alkaline_phosphatase_core_sf"/>
</dbReference>
<dbReference type="Proteomes" id="UP001501729">
    <property type="component" value="Unassembled WGS sequence"/>
</dbReference>
<dbReference type="InterPro" id="IPR000917">
    <property type="entry name" value="Sulfatase_N"/>
</dbReference>
<evidence type="ECO:0000313" key="2">
    <source>
        <dbReference type="EMBL" id="GAA5050556.1"/>
    </source>
</evidence>
<dbReference type="InterPro" id="IPR052701">
    <property type="entry name" value="GAG_Ulvan_Degrading_Sulfatases"/>
</dbReference>
<name>A0AAV3UHM9_9EURY</name>
<accession>A0AAV3UHM9</accession>
<sequence length="451" mass="51495">MNPPKADIKNVLLITVDSLRYDWTLTGDLELPTTNELVKDGTYFNSAFATGPGTSASFPAMLTGTLPLSHSGLGPLNDDRPRVASNLRKAGLNTGGFQSNPFLSRHFNYDVGFDIFEDYQNPLMGIATKVFPRGIELNNPKLRKVDDVFHITDAIKYSYKLIKGKPRPYVSADVITDDTVKWLDTVNEPFFGWSHYMDVHHPCFPPKKYRAQFDVEDVSQTDVSEWYSKLLTNPESLSETEIDLLRRLYDAAVVYTDFQIGRIIRKLHDLGIYENTLIVFTSDHGELFGEYNKFGKPERMYDELLQIPLIITNGPDYLPEYKNELVSLLDLPPLFHNSLGLSVPSEYEGTQFGKDDPRDYITAEHEVNGKVVVGARSKNWLYEVDEIRDDTRLFDLRKPRPKQVSFDENSETNRIQEAVMSRLADLDVETRDLENEVEGDVQNRLEDLGYL</sequence>
<proteinExistence type="predicted"/>
<protein>
    <submittedName>
        <fullName evidence="2">Sulfatase-like hydrolase/transferase</fullName>
    </submittedName>
</protein>
<dbReference type="PANTHER" id="PTHR43751:SF3">
    <property type="entry name" value="SULFATASE N-TERMINAL DOMAIN-CONTAINING PROTEIN"/>
    <property type="match status" value="1"/>
</dbReference>
<reference evidence="2 3" key="1">
    <citation type="journal article" date="2019" name="Int. J. Syst. Evol. Microbiol.">
        <title>The Global Catalogue of Microorganisms (GCM) 10K type strain sequencing project: providing services to taxonomists for standard genome sequencing and annotation.</title>
        <authorList>
            <consortium name="The Broad Institute Genomics Platform"/>
            <consortium name="The Broad Institute Genome Sequencing Center for Infectious Disease"/>
            <person name="Wu L."/>
            <person name="Ma J."/>
        </authorList>
    </citation>
    <scope>NUCLEOTIDE SEQUENCE [LARGE SCALE GENOMIC DNA]</scope>
    <source>
        <strain evidence="2 3">JCM 17504</strain>
    </source>
</reference>
<evidence type="ECO:0000259" key="1">
    <source>
        <dbReference type="Pfam" id="PF00884"/>
    </source>
</evidence>
<comment type="caution">
    <text evidence="2">The sequence shown here is derived from an EMBL/GenBank/DDBJ whole genome shotgun (WGS) entry which is preliminary data.</text>
</comment>
<dbReference type="CDD" id="cd16148">
    <property type="entry name" value="sulfatase_like"/>
    <property type="match status" value="1"/>
</dbReference>
<dbReference type="EMBL" id="BAABKX010000008">
    <property type="protein sequence ID" value="GAA5050556.1"/>
    <property type="molecule type" value="Genomic_DNA"/>
</dbReference>
<dbReference type="SUPFAM" id="SSF53649">
    <property type="entry name" value="Alkaline phosphatase-like"/>
    <property type="match status" value="1"/>
</dbReference>
<evidence type="ECO:0000313" key="3">
    <source>
        <dbReference type="Proteomes" id="UP001501729"/>
    </source>
</evidence>
<dbReference type="PANTHER" id="PTHR43751">
    <property type="entry name" value="SULFATASE"/>
    <property type="match status" value="1"/>
</dbReference>
<gene>
    <name evidence="2" type="ORF">GCM10025751_24810</name>
</gene>
<organism evidence="2 3">
    <name type="scientific">Haladaptatus pallidirubidus</name>
    <dbReference type="NCBI Taxonomy" id="1008152"/>
    <lineage>
        <taxon>Archaea</taxon>
        <taxon>Methanobacteriati</taxon>
        <taxon>Methanobacteriota</taxon>
        <taxon>Stenosarchaea group</taxon>
        <taxon>Halobacteria</taxon>
        <taxon>Halobacteriales</taxon>
        <taxon>Haladaptataceae</taxon>
        <taxon>Haladaptatus</taxon>
    </lineage>
</organism>
<dbReference type="Gene3D" id="3.40.720.10">
    <property type="entry name" value="Alkaline Phosphatase, subunit A"/>
    <property type="match status" value="1"/>
</dbReference>
<keyword evidence="3" id="KW-1185">Reference proteome</keyword>
<dbReference type="Pfam" id="PF00884">
    <property type="entry name" value="Sulfatase"/>
    <property type="match status" value="1"/>
</dbReference>
<dbReference type="GO" id="GO:0016787">
    <property type="term" value="F:hydrolase activity"/>
    <property type="evidence" value="ECO:0007669"/>
    <property type="project" value="UniProtKB-KW"/>
</dbReference>
<dbReference type="AlphaFoldDB" id="A0AAV3UHM9"/>
<dbReference type="GeneID" id="68616095"/>
<feature type="domain" description="Sulfatase N-terminal" evidence="1">
    <location>
        <begin position="9"/>
        <end position="333"/>
    </location>
</feature>